<evidence type="ECO:0000313" key="13">
    <source>
        <dbReference type="EMBL" id="MFC4313800.1"/>
    </source>
</evidence>
<evidence type="ECO:0000256" key="5">
    <source>
        <dbReference type="ARBA" id="ARBA00023015"/>
    </source>
</evidence>
<evidence type="ECO:0000256" key="10">
    <source>
        <dbReference type="SAM" id="MobiDB-lite"/>
    </source>
</evidence>
<comment type="subcellular location">
    <subcellularLocation>
        <location evidence="1">Cytoplasm</location>
    </subcellularLocation>
</comment>
<dbReference type="CDD" id="cd00383">
    <property type="entry name" value="trans_reg_C"/>
    <property type="match status" value="1"/>
</dbReference>
<evidence type="ECO:0000259" key="11">
    <source>
        <dbReference type="PROSITE" id="PS50110"/>
    </source>
</evidence>
<feature type="region of interest" description="Disordered" evidence="10">
    <location>
        <begin position="1"/>
        <end position="31"/>
    </location>
</feature>
<feature type="domain" description="Response regulatory" evidence="11">
    <location>
        <begin position="56"/>
        <end position="169"/>
    </location>
</feature>
<dbReference type="SMART" id="SM00862">
    <property type="entry name" value="Trans_reg_C"/>
    <property type="match status" value="1"/>
</dbReference>
<dbReference type="PANTHER" id="PTHR48111">
    <property type="entry name" value="REGULATOR OF RPOS"/>
    <property type="match status" value="1"/>
</dbReference>
<keyword evidence="6 9" id="KW-0238">DNA-binding</keyword>
<evidence type="ECO:0000256" key="9">
    <source>
        <dbReference type="PROSITE-ProRule" id="PRU01091"/>
    </source>
</evidence>
<dbReference type="Proteomes" id="UP001595904">
    <property type="component" value="Unassembled WGS sequence"/>
</dbReference>
<feature type="compositionally biased region" description="Polar residues" evidence="10">
    <location>
        <begin position="18"/>
        <end position="28"/>
    </location>
</feature>
<organism evidence="13 14">
    <name type="scientific">Steroidobacter flavus</name>
    <dbReference type="NCBI Taxonomy" id="1842136"/>
    <lineage>
        <taxon>Bacteria</taxon>
        <taxon>Pseudomonadati</taxon>
        <taxon>Pseudomonadota</taxon>
        <taxon>Gammaproteobacteria</taxon>
        <taxon>Steroidobacterales</taxon>
        <taxon>Steroidobacteraceae</taxon>
        <taxon>Steroidobacter</taxon>
    </lineage>
</organism>
<dbReference type="SMART" id="SM00448">
    <property type="entry name" value="REC"/>
    <property type="match status" value="1"/>
</dbReference>
<dbReference type="Pfam" id="PF00072">
    <property type="entry name" value="Response_reg"/>
    <property type="match status" value="1"/>
</dbReference>
<dbReference type="PANTHER" id="PTHR48111:SF39">
    <property type="entry name" value="TRANSCRIPTIONAL REGULATORY PROTEIN CPXR"/>
    <property type="match status" value="1"/>
</dbReference>
<comment type="caution">
    <text evidence="13">The sequence shown here is derived from an EMBL/GenBank/DDBJ whole genome shotgun (WGS) entry which is preliminary data.</text>
</comment>
<feature type="modified residue" description="4-aspartylphosphate" evidence="8">
    <location>
        <position position="105"/>
    </location>
</feature>
<gene>
    <name evidence="13" type="ORF">ACFPN2_32300</name>
</gene>
<name>A0ABV8T3S9_9GAMM</name>
<dbReference type="RefSeq" id="WP_380604443.1">
    <property type="nucleotide sequence ID" value="NZ_JBHSDU010000015.1"/>
</dbReference>
<keyword evidence="7" id="KW-0804">Transcription</keyword>
<keyword evidence="14" id="KW-1185">Reference proteome</keyword>
<evidence type="ECO:0000256" key="4">
    <source>
        <dbReference type="ARBA" id="ARBA00023012"/>
    </source>
</evidence>
<reference evidence="14" key="1">
    <citation type="journal article" date="2019" name="Int. J. Syst. Evol. Microbiol.">
        <title>The Global Catalogue of Microorganisms (GCM) 10K type strain sequencing project: providing services to taxonomists for standard genome sequencing and annotation.</title>
        <authorList>
            <consortium name="The Broad Institute Genomics Platform"/>
            <consortium name="The Broad Institute Genome Sequencing Center for Infectious Disease"/>
            <person name="Wu L."/>
            <person name="Ma J."/>
        </authorList>
    </citation>
    <scope>NUCLEOTIDE SEQUENCE [LARGE SCALE GENOMIC DNA]</scope>
    <source>
        <strain evidence="14">CGMCC 1.10759</strain>
    </source>
</reference>
<feature type="compositionally biased region" description="Basic and acidic residues" evidence="10">
    <location>
        <begin position="1"/>
        <end position="17"/>
    </location>
</feature>
<evidence type="ECO:0000256" key="7">
    <source>
        <dbReference type="ARBA" id="ARBA00023163"/>
    </source>
</evidence>
<keyword evidence="5" id="KW-0805">Transcription regulation</keyword>
<dbReference type="InterPro" id="IPR001789">
    <property type="entry name" value="Sig_transdc_resp-reg_receiver"/>
</dbReference>
<dbReference type="SUPFAM" id="SSF46894">
    <property type="entry name" value="C-terminal effector domain of the bipartite response regulators"/>
    <property type="match status" value="1"/>
</dbReference>
<keyword evidence="2" id="KW-0963">Cytoplasm</keyword>
<evidence type="ECO:0000256" key="6">
    <source>
        <dbReference type="ARBA" id="ARBA00023125"/>
    </source>
</evidence>
<evidence type="ECO:0000256" key="3">
    <source>
        <dbReference type="ARBA" id="ARBA00022553"/>
    </source>
</evidence>
<dbReference type="PROSITE" id="PS51755">
    <property type="entry name" value="OMPR_PHOB"/>
    <property type="match status" value="1"/>
</dbReference>
<evidence type="ECO:0000313" key="14">
    <source>
        <dbReference type="Proteomes" id="UP001595904"/>
    </source>
</evidence>
<dbReference type="EMBL" id="JBHSDU010000015">
    <property type="protein sequence ID" value="MFC4313800.1"/>
    <property type="molecule type" value="Genomic_DNA"/>
</dbReference>
<feature type="domain" description="OmpR/PhoB-type" evidence="12">
    <location>
        <begin position="185"/>
        <end position="285"/>
    </location>
</feature>
<feature type="DNA-binding region" description="OmpR/PhoB-type" evidence="9">
    <location>
        <begin position="185"/>
        <end position="285"/>
    </location>
</feature>
<dbReference type="InterPro" id="IPR036388">
    <property type="entry name" value="WH-like_DNA-bd_sf"/>
</dbReference>
<dbReference type="InterPro" id="IPR011006">
    <property type="entry name" value="CheY-like_superfamily"/>
</dbReference>
<dbReference type="InterPro" id="IPR001867">
    <property type="entry name" value="OmpR/PhoB-type_DNA-bd"/>
</dbReference>
<dbReference type="PROSITE" id="PS50110">
    <property type="entry name" value="RESPONSE_REGULATORY"/>
    <property type="match status" value="1"/>
</dbReference>
<evidence type="ECO:0000259" key="12">
    <source>
        <dbReference type="PROSITE" id="PS51755"/>
    </source>
</evidence>
<keyword evidence="4" id="KW-0902">Two-component regulatory system</keyword>
<dbReference type="InterPro" id="IPR016032">
    <property type="entry name" value="Sig_transdc_resp-reg_C-effctor"/>
</dbReference>
<keyword evidence="3 8" id="KW-0597">Phosphoprotein</keyword>
<evidence type="ECO:0000256" key="8">
    <source>
        <dbReference type="PROSITE-ProRule" id="PRU00169"/>
    </source>
</evidence>
<sequence>MMDREAGEQLPEGERKTTATLTRSNVDSATARMDAQGSEALGITDVPAGTTRGAAKILVIDDDKKHCRLLTGYLELSGYEVTAVQDGWLGVGKVSAEPWDLVILDVMLPRMDGFEVLKRIRAHSAVPVLMLTARGDESDRIVGLEIGADEYVPKTFSSRELLARIKALLRRSQMSAMQTDGWRSDGSLVVGDLRLSPQSHEAFLASQHLPLTPIEFGILLCLARVSGTVKKRDDLIEEVRSQGKFQLHNRSIDVHISTLRRKLGDQAEEPRYIKTVRGIGYMLIAPQHSTGS</sequence>
<evidence type="ECO:0000256" key="2">
    <source>
        <dbReference type="ARBA" id="ARBA00022490"/>
    </source>
</evidence>
<dbReference type="InterPro" id="IPR039420">
    <property type="entry name" value="WalR-like"/>
</dbReference>
<dbReference type="Pfam" id="PF00486">
    <property type="entry name" value="Trans_reg_C"/>
    <property type="match status" value="1"/>
</dbReference>
<accession>A0ABV8T3S9</accession>
<dbReference type="SUPFAM" id="SSF52172">
    <property type="entry name" value="CheY-like"/>
    <property type="match status" value="1"/>
</dbReference>
<evidence type="ECO:0000256" key="1">
    <source>
        <dbReference type="ARBA" id="ARBA00004496"/>
    </source>
</evidence>
<protein>
    <submittedName>
        <fullName evidence="13">Response regulator transcription factor</fullName>
    </submittedName>
</protein>
<dbReference type="Gene3D" id="3.40.50.2300">
    <property type="match status" value="1"/>
</dbReference>
<proteinExistence type="predicted"/>
<dbReference type="Gene3D" id="6.10.250.690">
    <property type="match status" value="1"/>
</dbReference>
<dbReference type="Gene3D" id="1.10.10.10">
    <property type="entry name" value="Winged helix-like DNA-binding domain superfamily/Winged helix DNA-binding domain"/>
    <property type="match status" value="1"/>
</dbReference>